<keyword evidence="3" id="KW-1185">Reference proteome</keyword>
<proteinExistence type="predicted"/>
<dbReference type="EMBL" id="CAJQZP010001624">
    <property type="protein sequence ID" value="CAG5057426.1"/>
    <property type="molecule type" value="Genomic_DNA"/>
</dbReference>
<evidence type="ECO:0000259" key="1">
    <source>
        <dbReference type="PROSITE" id="PS51029"/>
    </source>
</evidence>
<comment type="caution">
    <text evidence="2">The sequence shown here is derived from an EMBL/GenBank/DDBJ whole genome shotgun (WGS) entry which is preliminary data.</text>
</comment>
<dbReference type="InterPro" id="IPR006578">
    <property type="entry name" value="MADF-dom"/>
</dbReference>
<protein>
    <submittedName>
        <fullName evidence="2">(apollo) hypothetical protein</fullName>
    </submittedName>
</protein>
<organism evidence="2 3">
    <name type="scientific">Parnassius apollo</name>
    <name type="common">Apollo butterfly</name>
    <name type="synonym">Papilio apollo</name>
    <dbReference type="NCBI Taxonomy" id="110799"/>
    <lineage>
        <taxon>Eukaryota</taxon>
        <taxon>Metazoa</taxon>
        <taxon>Ecdysozoa</taxon>
        <taxon>Arthropoda</taxon>
        <taxon>Hexapoda</taxon>
        <taxon>Insecta</taxon>
        <taxon>Pterygota</taxon>
        <taxon>Neoptera</taxon>
        <taxon>Endopterygota</taxon>
        <taxon>Lepidoptera</taxon>
        <taxon>Glossata</taxon>
        <taxon>Ditrysia</taxon>
        <taxon>Papilionoidea</taxon>
        <taxon>Papilionidae</taxon>
        <taxon>Parnassiinae</taxon>
        <taxon>Parnassini</taxon>
        <taxon>Parnassius</taxon>
        <taxon>Parnassius</taxon>
    </lineage>
</organism>
<dbReference type="Pfam" id="PF10545">
    <property type="entry name" value="MADF_DNA_bdg"/>
    <property type="match status" value="1"/>
</dbReference>
<reference evidence="2" key="1">
    <citation type="submission" date="2021-04" db="EMBL/GenBank/DDBJ databases">
        <authorList>
            <person name="Tunstrom K."/>
        </authorList>
    </citation>
    <scope>NUCLEOTIDE SEQUENCE</scope>
</reference>
<feature type="domain" description="MADF" evidence="1">
    <location>
        <begin position="14"/>
        <end position="104"/>
    </location>
</feature>
<dbReference type="Proteomes" id="UP000691718">
    <property type="component" value="Unassembled WGS sequence"/>
</dbReference>
<dbReference type="PANTHER" id="PTHR21505">
    <property type="entry name" value="MADF DOMAIN-CONTAINING PROTEIN-RELATED"/>
    <property type="match status" value="1"/>
</dbReference>
<accession>A0A8S3Y7D4</accession>
<sequence>MASSLSWNNEKIINFIEAVRLHPCLWDNKSPDFKDRLLKKDEWTAIGLQFKISHDEAVKKFKNLRTHFNNEIKKLEKKQKSGSGAFQESNWFAFKNFAFFKRHR</sequence>
<evidence type="ECO:0000313" key="3">
    <source>
        <dbReference type="Proteomes" id="UP000691718"/>
    </source>
</evidence>
<dbReference type="PANTHER" id="PTHR21505:SF8">
    <property type="entry name" value="DPT-YFP REPRESSOR BY OVEREXPRESSION, ISOFORM D-RELATED"/>
    <property type="match status" value="1"/>
</dbReference>
<evidence type="ECO:0000313" key="2">
    <source>
        <dbReference type="EMBL" id="CAG5057426.1"/>
    </source>
</evidence>
<dbReference type="SMART" id="SM00595">
    <property type="entry name" value="MADF"/>
    <property type="match status" value="1"/>
</dbReference>
<name>A0A8S3Y7D4_PARAO</name>
<gene>
    <name evidence="2" type="ORF">PAPOLLO_LOCUS27195</name>
</gene>
<dbReference type="OrthoDB" id="10051975at2759"/>
<dbReference type="PROSITE" id="PS51029">
    <property type="entry name" value="MADF"/>
    <property type="match status" value="1"/>
</dbReference>
<dbReference type="AlphaFoldDB" id="A0A8S3Y7D4"/>